<dbReference type="AlphaFoldDB" id="B0JUY3"/>
<reference evidence="1 2" key="1">
    <citation type="journal article" date="2007" name="DNA Res.">
        <title>Complete genomic structure of the bloom-forming toxic cyanobacterium Microcystis aeruginosa NIES-843.</title>
        <authorList>
            <person name="Kaneko T."/>
            <person name="Nakajima N."/>
            <person name="Okamoto S."/>
            <person name="Suzuki I."/>
            <person name="Tanabe Y."/>
            <person name="Tamaoki M."/>
            <person name="Nakamura Y."/>
            <person name="Kasai F."/>
            <person name="Watanabe A."/>
            <person name="Kawashima K."/>
            <person name="Kishida Y."/>
            <person name="Ono A."/>
            <person name="Shimizu Y."/>
            <person name="Takahashi C."/>
            <person name="Minami C."/>
            <person name="Fujishiro T."/>
            <person name="Kohara M."/>
            <person name="Katoh M."/>
            <person name="Nakazaki N."/>
            <person name="Nakayama S."/>
            <person name="Yamada M."/>
            <person name="Tabata S."/>
            <person name="Watanabe M.M."/>
        </authorList>
    </citation>
    <scope>NUCLEOTIDE SEQUENCE [LARGE SCALE GENOMIC DNA]</scope>
    <source>
        <strain evidence="2">NIES-843 / IAM M-247</strain>
    </source>
</reference>
<evidence type="ECO:0000313" key="2">
    <source>
        <dbReference type="Proteomes" id="UP000001510"/>
    </source>
</evidence>
<dbReference type="Proteomes" id="UP000001510">
    <property type="component" value="Chromosome"/>
</dbReference>
<dbReference type="EnsemblBacteria" id="BAG04581">
    <property type="protein sequence ID" value="BAG04581"/>
    <property type="gene ID" value="MAE_47590"/>
</dbReference>
<dbReference type="HOGENOM" id="CLU_3100894_0_0_3"/>
<keyword evidence="2" id="KW-1185">Reference proteome</keyword>
<dbReference type="EMBL" id="AP009552">
    <property type="protein sequence ID" value="BAG04581.1"/>
    <property type="molecule type" value="Genomic_DNA"/>
</dbReference>
<sequence>MGFIESVFVSCFFLLLSFVSLHKGRFLIFAGDLGKKKNYRYNEVVGSISPL</sequence>
<organism evidence="1 2">
    <name type="scientific">Microcystis aeruginosa (strain NIES-843 / IAM M-2473)</name>
    <dbReference type="NCBI Taxonomy" id="449447"/>
    <lineage>
        <taxon>Bacteria</taxon>
        <taxon>Bacillati</taxon>
        <taxon>Cyanobacteriota</taxon>
        <taxon>Cyanophyceae</taxon>
        <taxon>Oscillatoriophycideae</taxon>
        <taxon>Chroococcales</taxon>
        <taxon>Microcystaceae</taxon>
        <taxon>Microcystis</taxon>
    </lineage>
</organism>
<proteinExistence type="predicted"/>
<dbReference type="KEGG" id="mar:MAE_47590"/>
<gene>
    <name evidence="1" type="ordered locus">MAE_47590</name>
</gene>
<dbReference type="PaxDb" id="449447-MAE_47590"/>
<accession>B0JUY3</accession>
<evidence type="ECO:0000313" key="1">
    <source>
        <dbReference type="EMBL" id="BAG04581.1"/>
    </source>
</evidence>
<protein>
    <submittedName>
        <fullName evidence="1">Uncharacterized protein</fullName>
    </submittedName>
</protein>
<name>B0JUY3_MICAN</name>